<dbReference type="VEuPathDB" id="FungiDB:ATCC64974_97000"/>
<proteinExistence type="predicted"/>
<dbReference type="VEuPathDB" id="FungiDB:M747DRAFT_306435"/>
<feature type="region of interest" description="Disordered" evidence="1">
    <location>
        <begin position="488"/>
        <end position="576"/>
    </location>
</feature>
<evidence type="ECO:0000313" key="2">
    <source>
        <dbReference type="EMBL" id="GAQ45141.1"/>
    </source>
</evidence>
<dbReference type="VEuPathDB" id="FungiDB:An06g00580"/>
<evidence type="ECO:0000256" key="1">
    <source>
        <dbReference type="SAM" id="MobiDB-lite"/>
    </source>
</evidence>
<evidence type="ECO:0000313" key="3">
    <source>
        <dbReference type="Proteomes" id="UP000068243"/>
    </source>
</evidence>
<dbReference type="SUPFAM" id="SSF56112">
    <property type="entry name" value="Protein kinase-like (PK-like)"/>
    <property type="match status" value="1"/>
</dbReference>
<dbReference type="AlphaFoldDB" id="A0A117E398"/>
<sequence length="794" mass="92410">MEEKEGYQTLGLETGDTNQYVTRTPIIGAEEEEVAPTTKKNLDELKRGKEEEEEEKQLLEEQTQLEEQLKRQEKDVRQQEEMLREERVMYEKEKKMLEEEKKMYEEEKKMYEEEKKMYEEEKKMLEEERKRHEEEQMQIEDTTFLEYIQHYHESLLDSPKVDSFKETNSDIPTPTTQFCPKRLEHWSECDDQQQQIYQRICEFLEPHDDFPMQLFDCKHYIQHNAKTIKRNPIRWQKGLEIYVHDSLHYRVEEVIEEICGIPLARAAFNLVGDRMKYTDTYQELQSRSPISIEDSEQWTQGPESFYIHDVHEKRGGIARLVGELRLPNKLTLEVLRAGLRPVDFYAEVVKAKIVARTEAERIAHNATRLVGAALVQVYNKMISYGFEYGYIATGQGLILLQVPQDNPSTLLYHFCEPNKEETPGNPKQYLRPVTAIARVLCLCMMSCASPRRSPDWCAKIQANLPIWLTGFDYEHFIQTHNIMPSDEFSETTISSSRSSGCMVPARQSPTKTCSQSSHSESEHEASGNKERHQHRDSAQGLKRRSSMTTIPSSSSERQSKRPKLSESPPRRESKESRPFCTHKCLLGLKRRGKLDTNCPNYKLHQENGSNYHRTNSHGLVKLIKGAILSRAEPMGKCGLSGAPFKITCPRHLPDASTRAGIWIPVFIGKLDMRHMIFLWVAGKIRHMLLMGWGGEESDEVEVERRIMKRSLFKSNKDIKALGIIHQDLEWRNVLWSAELNRAVIIDFHLCTFDMDLVKKKPKWFTGENPMLEGIKKDQERLHCEYHGLALADNP</sequence>
<dbReference type="VEuPathDB" id="FungiDB:ASPNIDRAFT2_1098461"/>
<reference evidence="3" key="1">
    <citation type="journal article" date="2016" name="Genome Announc.">
        <title>Draft genome sequence of Aspergillus niger strain An76.</title>
        <authorList>
            <person name="Gong W."/>
            <person name="Cheng Z."/>
            <person name="Zhang H."/>
            <person name="Liu L."/>
            <person name="Gao P."/>
            <person name="Wang L."/>
        </authorList>
    </citation>
    <scope>NUCLEOTIDE SEQUENCE [LARGE SCALE GENOMIC DNA]</scope>
    <source>
        <strain evidence="3">An76</strain>
    </source>
</reference>
<protein>
    <recommendedName>
        <fullName evidence="4">Protein kinase domain-containing protein</fullName>
    </recommendedName>
</protein>
<dbReference type="OrthoDB" id="2156052at2759"/>
<organism evidence="2 3">
    <name type="scientific">Aspergillus niger</name>
    <dbReference type="NCBI Taxonomy" id="5061"/>
    <lineage>
        <taxon>Eukaryota</taxon>
        <taxon>Fungi</taxon>
        <taxon>Dikarya</taxon>
        <taxon>Ascomycota</taxon>
        <taxon>Pezizomycotina</taxon>
        <taxon>Eurotiomycetes</taxon>
        <taxon>Eurotiomycetidae</taxon>
        <taxon>Eurotiales</taxon>
        <taxon>Aspergillaceae</taxon>
        <taxon>Aspergillus</taxon>
        <taxon>Aspergillus subgen. Circumdati</taxon>
    </lineage>
</organism>
<evidence type="ECO:0008006" key="4">
    <source>
        <dbReference type="Google" id="ProtNLM"/>
    </source>
</evidence>
<dbReference type="VEuPathDB" id="FungiDB:An06g00570"/>
<gene>
    <name evidence="2" type="ORF">ABL_07802</name>
</gene>
<name>A0A117E398_ASPNG</name>
<dbReference type="EMBL" id="BCMY01000015">
    <property type="protein sequence ID" value="GAQ45141.1"/>
    <property type="molecule type" value="Genomic_DNA"/>
</dbReference>
<feature type="compositionally biased region" description="Low complexity" evidence="1">
    <location>
        <begin position="546"/>
        <end position="555"/>
    </location>
</feature>
<dbReference type="Gene3D" id="1.10.510.10">
    <property type="entry name" value="Transferase(Phosphotransferase) domain 1"/>
    <property type="match status" value="1"/>
</dbReference>
<dbReference type="VEuPathDB" id="FungiDB:M747DRAFT_239245"/>
<feature type="compositionally biased region" description="Basic and acidic residues" evidence="1">
    <location>
        <begin position="40"/>
        <end position="50"/>
    </location>
</feature>
<feature type="region of interest" description="Disordered" evidence="1">
    <location>
        <begin position="26"/>
        <end position="80"/>
    </location>
</feature>
<feature type="compositionally biased region" description="Basic and acidic residues" evidence="1">
    <location>
        <begin position="67"/>
        <end position="80"/>
    </location>
</feature>
<feature type="compositionally biased region" description="Basic and acidic residues" evidence="1">
    <location>
        <begin position="519"/>
        <end position="537"/>
    </location>
</feature>
<dbReference type="InterPro" id="IPR011009">
    <property type="entry name" value="Kinase-like_dom_sf"/>
</dbReference>
<dbReference type="OMA" id="CPKRLEH"/>
<dbReference type="Proteomes" id="UP000068243">
    <property type="component" value="Unassembled WGS sequence"/>
</dbReference>
<accession>A0A117E398</accession>
<comment type="caution">
    <text evidence="2">The sequence shown here is derived from an EMBL/GenBank/DDBJ whole genome shotgun (WGS) entry which is preliminary data.</text>
</comment>